<accession>A0A4U5WSG6</accession>
<keyword evidence="3" id="KW-1185">Reference proteome</keyword>
<dbReference type="AlphaFoldDB" id="A0A4U5WSG6"/>
<dbReference type="OrthoDB" id="4288734at2"/>
<evidence type="ECO:0000313" key="2">
    <source>
        <dbReference type="EMBL" id="TKT05315.1"/>
    </source>
</evidence>
<gene>
    <name evidence="2" type="ORF">E4U91_31905</name>
</gene>
<comment type="caution">
    <text evidence="2">The sequence shown here is derived from an EMBL/GenBank/DDBJ whole genome shotgun (WGS) entry which is preliminary data.</text>
</comment>
<keyword evidence="1" id="KW-1133">Transmembrane helix</keyword>
<feature type="transmembrane region" description="Helical" evidence="1">
    <location>
        <begin position="59"/>
        <end position="83"/>
    </location>
</feature>
<feature type="transmembrane region" description="Helical" evidence="1">
    <location>
        <begin position="103"/>
        <end position="123"/>
    </location>
</feature>
<keyword evidence="1" id="KW-0472">Membrane</keyword>
<evidence type="ECO:0008006" key="4">
    <source>
        <dbReference type="Google" id="ProtNLM"/>
    </source>
</evidence>
<organism evidence="2 3">
    <name type="scientific">Streptomyces lasalocidi</name>
    <name type="common">Streptomyces lasaliensis</name>
    <dbReference type="NCBI Taxonomy" id="324833"/>
    <lineage>
        <taxon>Bacteria</taxon>
        <taxon>Bacillati</taxon>
        <taxon>Actinomycetota</taxon>
        <taxon>Actinomycetes</taxon>
        <taxon>Kitasatosporales</taxon>
        <taxon>Streptomycetaceae</taxon>
        <taxon>Streptomyces</taxon>
    </lineage>
</organism>
<sequence>MTAMRTGGLRVQGAATFAYGVATAYRPALLARPAGLVDADGAVEPHTALVLRSMAWRDAAVGLAMLLAPQGPALTAAGAVRIASDVGDALFFGRALRGRLRRAGAVVSALGWAAVTVAGLAAGPERRVSAGRRT</sequence>
<dbReference type="EMBL" id="SZNQ01000001">
    <property type="protein sequence ID" value="TKT05315.1"/>
    <property type="molecule type" value="Genomic_DNA"/>
</dbReference>
<proteinExistence type="predicted"/>
<reference evidence="2 3" key="1">
    <citation type="submission" date="2019-04" db="EMBL/GenBank/DDBJ databases">
        <title>Streptomyces lasaliensis sp. nov., an Actinomycete isolated from soil which produces the polyether antibiotic lasalocid.</title>
        <authorList>
            <person name="Erwin G."/>
            <person name="Haber C."/>
        </authorList>
    </citation>
    <scope>NUCLEOTIDE SEQUENCE [LARGE SCALE GENOMIC DNA]</scope>
    <source>
        <strain evidence="2 3">X-537</strain>
    </source>
</reference>
<protein>
    <recommendedName>
        <fullName evidence="4">DUF4267 domain-containing protein</fullName>
    </recommendedName>
</protein>
<dbReference type="Proteomes" id="UP000305929">
    <property type="component" value="Unassembled WGS sequence"/>
</dbReference>
<keyword evidence="1" id="KW-0812">Transmembrane</keyword>
<evidence type="ECO:0000256" key="1">
    <source>
        <dbReference type="SAM" id="Phobius"/>
    </source>
</evidence>
<evidence type="ECO:0000313" key="3">
    <source>
        <dbReference type="Proteomes" id="UP000305929"/>
    </source>
</evidence>
<name>A0A4U5WSG6_STRLS</name>